<keyword evidence="4" id="KW-1185">Reference proteome</keyword>
<comment type="caution">
    <text evidence="3">The sequence shown here is derived from an EMBL/GenBank/DDBJ whole genome shotgun (WGS) entry which is preliminary data.</text>
</comment>
<dbReference type="Proteomes" id="UP000298663">
    <property type="component" value="Unassembled WGS sequence"/>
</dbReference>
<reference evidence="3 4" key="1">
    <citation type="journal article" date="2015" name="Genome Biol.">
        <title>Comparative genomics of Steinernema reveals deeply conserved gene regulatory networks.</title>
        <authorList>
            <person name="Dillman A.R."/>
            <person name="Macchietto M."/>
            <person name="Porter C.F."/>
            <person name="Rogers A."/>
            <person name="Williams B."/>
            <person name="Antoshechkin I."/>
            <person name="Lee M.M."/>
            <person name="Goodwin Z."/>
            <person name="Lu X."/>
            <person name="Lewis E.E."/>
            <person name="Goodrich-Blair H."/>
            <person name="Stock S.P."/>
            <person name="Adams B.J."/>
            <person name="Sternberg P.W."/>
            <person name="Mortazavi A."/>
        </authorList>
    </citation>
    <scope>NUCLEOTIDE SEQUENCE [LARGE SCALE GENOMIC DNA]</scope>
    <source>
        <strain evidence="3 4">ALL</strain>
    </source>
</reference>
<dbReference type="EMBL" id="AZBU02000002">
    <property type="protein sequence ID" value="TKR95095.1"/>
    <property type="molecule type" value="Genomic_DNA"/>
</dbReference>
<evidence type="ECO:0008006" key="5">
    <source>
        <dbReference type="Google" id="ProtNLM"/>
    </source>
</evidence>
<sequence length="132" mass="15309">MNLSLVLFFLLFRFRSALSELFCVQCDRDSQWYSPEENQRIIDACQSGRIQPSRCANESHTHCIFSYYKTSSSKTRTVMERRRGGGGRLHALQVGRRRAAAPPAAPLQRRRRAAAAPRNETEFLRRSLHRRL</sequence>
<feature type="region of interest" description="Disordered" evidence="1">
    <location>
        <begin position="94"/>
        <end position="132"/>
    </location>
</feature>
<keyword evidence="2" id="KW-0732">Signal</keyword>
<accession>A0A4V6A6J5</accession>
<gene>
    <name evidence="3" type="ORF">L596_009310</name>
</gene>
<dbReference type="AlphaFoldDB" id="A0A4V6A6J5"/>
<proteinExistence type="predicted"/>
<evidence type="ECO:0000313" key="3">
    <source>
        <dbReference type="EMBL" id="TKR95095.1"/>
    </source>
</evidence>
<organism evidence="3 4">
    <name type="scientific">Steinernema carpocapsae</name>
    <name type="common">Entomopathogenic nematode</name>
    <dbReference type="NCBI Taxonomy" id="34508"/>
    <lineage>
        <taxon>Eukaryota</taxon>
        <taxon>Metazoa</taxon>
        <taxon>Ecdysozoa</taxon>
        <taxon>Nematoda</taxon>
        <taxon>Chromadorea</taxon>
        <taxon>Rhabditida</taxon>
        <taxon>Tylenchina</taxon>
        <taxon>Panagrolaimomorpha</taxon>
        <taxon>Strongyloidoidea</taxon>
        <taxon>Steinernematidae</taxon>
        <taxon>Steinernema</taxon>
    </lineage>
</organism>
<evidence type="ECO:0000256" key="1">
    <source>
        <dbReference type="SAM" id="MobiDB-lite"/>
    </source>
</evidence>
<feature type="signal peptide" evidence="2">
    <location>
        <begin position="1"/>
        <end position="19"/>
    </location>
</feature>
<evidence type="ECO:0000256" key="2">
    <source>
        <dbReference type="SAM" id="SignalP"/>
    </source>
</evidence>
<evidence type="ECO:0000313" key="4">
    <source>
        <dbReference type="Proteomes" id="UP000298663"/>
    </source>
</evidence>
<name>A0A4V6A6J5_STECR</name>
<feature type="chain" id="PRO_5020268389" description="Secreted protein" evidence="2">
    <location>
        <begin position="20"/>
        <end position="132"/>
    </location>
</feature>
<reference evidence="3 4" key="2">
    <citation type="journal article" date="2019" name="G3 (Bethesda)">
        <title>Hybrid Assembly of the Genome of the Entomopathogenic Nematode Steinernema carpocapsae Identifies the X-Chromosome.</title>
        <authorList>
            <person name="Serra L."/>
            <person name="Macchietto M."/>
            <person name="Macias-Munoz A."/>
            <person name="McGill C.J."/>
            <person name="Rodriguez I.M."/>
            <person name="Rodriguez B."/>
            <person name="Murad R."/>
            <person name="Mortazavi A."/>
        </authorList>
    </citation>
    <scope>NUCLEOTIDE SEQUENCE [LARGE SCALE GENOMIC DNA]</scope>
    <source>
        <strain evidence="3 4">ALL</strain>
    </source>
</reference>
<protein>
    <recommendedName>
        <fullName evidence="5">Secreted protein</fullName>
    </recommendedName>
</protein>